<sequence>MVHAVSEIEDNEDGIRPVIIQFQNSELQEGEEGKLHTGIYQKSPKTTIVGVATKNILYTGEITKDDETADLNNRFLLISNRKTGKVRLVAVDTAVVTPQCQPKKSSDVTDSSTLNPNNSISQLNKEFGSKKIKRITEQRERLKMNIEDVQEQLEQTVASVNFTGSESFVVESAENDSAYRPPINRDASTREQVYVLHDIVPENVLDSLEEEATNALSSDLDNIELTPFIKERLTELQNSTSDSVIGTAKILLYVDYLMKFINKPAKAITKKFVICQSSVDVNSHILDNFSVVSNTGRTRPLSMRDKTICYMVVLLMIALDYQVNMEALSKNIKLGVKKLQEMGRILAFSAHSKDKNVMILKIPLPPAVSLSPRKRKR</sequence>
<evidence type="ECO:0000256" key="5">
    <source>
        <dbReference type="ARBA" id="ARBA00023242"/>
    </source>
</evidence>
<evidence type="ECO:0000256" key="4">
    <source>
        <dbReference type="ARBA" id="ARBA00023163"/>
    </source>
</evidence>
<keyword evidence="5" id="KW-0539">Nucleus</keyword>
<evidence type="ECO:0008006" key="10">
    <source>
        <dbReference type="Google" id="ProtNLM"/>
    </source>
</evidence>
<dbReference type="PANTHER" id="PTHR14440">
    <property type="entry name" value="DNA-DIRECTED RNA POLYMERASE I SUBUNIT RPA49"/>
    <property type="match status" value="1"/>
</dbReference>
<keyword evidence="9" id="KW-1185">Reference proteome</keyword>
<comment type="similarity">
    <text evidence="2">Belongs to the eukaryotic RPA49/POLR1E RNA polymerase subunit family.</text>
</comment>
<dbReference type="GO" id="GO:0003677">
    <property type="term" value="F:DNA binding"/>
    <property type="evidence" value="ECO:0007669"/>
    <property type="project" value="InterPro"/>
</dbReference>
<evidence type="ECO:0000256" key="6">
    <source>
        <dbReference type="SAM" id="Coils"/>
    </source>
</evidence>
<keyword evidence="4" id="KW-0804">Transcription</keyword>
<evidence type="ECO:0000256" key="7">
    <source>
        <dbReference type="SAM" id="MobiDB-lite"/>
    </source>
</evidence>
<evidence type="ECO:0000313" key="8">
    <source>
        <dbReference type="EMBL" id="KAJ3665716.1"/>
    </source>
</evidence>
<dbReference type="GO" id="GO:0006351">
    <property type="term" value="P:DNA-templated transcription"/>
    <property type="evidence" value="ECO:0007669"/>
    <property type="project" value="InterPro"/>
</dbReference>
<reference evidence="8" key="1">
    <citation type="journal article" date="2023" name="G3 (Bethesda)">
        <title>Whole genome assemblies of Zophobas morio and Tenebrio molitor.</title>
        <authorList>
            <person name="Kaur S."/>
            <person name="Stinson S.A."/>
            <person name="diCenzo G.C."/>
        </authorList>
    </citation>
    <scope>NUCLEOTIDE SEQUENCE</scope>
    <source>
        <strain evidence="8">QUZm001</strain>
    </source>
</reference>
<dbReference type="GO" id="GO:0005730">
    <property type="term" value="C:nucleolus"/>
    <property type="evidence" value="ECO:0007669"/>
    <property type="project" value="UniProtKB-SubCell"/>
</dbReference>
<evidence type="ECO:0000313" key="9">
    <source>
        <dbReference type="Proteomes" id="UP001168821"/>
    </source>
</evidence>
<name>A0AA38J211_9CUCU</name>
<gene>
    <name evidence="8" type="ORF">Zmor_001198</name>
</gene>
<proteinExistence type="inferred from homology"/>
<keyword evidence="6" id="KW-0175">Coiled coil</keyword>
<dbReference type="Pfam" id="PF06870">
    <property type="entry name" value="RNA_pol_I_A49"/>
    <property type="match status" value="1"/>
</dbReference>
<evidence type="ECO:0000256" key="3">
    <source>
        <dbReference type="ARBA" id="ARBA00022478"/>
    </source>
</evidence>
<feature type="coiled-coil region" evidence="6">
    <location>
        <begin position="132"/>
        <end position="159"/>
    </location>
</feature>
<feature type="region of interest" description="Disordered" evidence="7">
    <location>
        <begin position="101"/>
        <end position="122"/>
    </location>
</feature>
<accession>A0AA38J211</accession>
<organism evidence="8 9">
    <name type="scientific">Zophobas morio</name>
    <dbReference type="NCBI Taxonomy" id="2755281"/>
    <lineage>
        <taxon>Eukaryota</taxon>
        <taxon>Metazoa</taxon>
        <taxon>Ecdysozoa</taxon>
        <taxon>Arthropoda</taxon>
        <taxon>Hexapoda</taxon>
        <taxon>Insecta</taxon>
        <taxon>Pterygota</taxon>
        <taxon>Neoptera</taxon>
        <taxon>Endopterygota</taxon>
        <taxon>Coleoptera</taxon>
        <taxon>Polyphaga</taxon>
        <taxon>Cucujiformia</taxon>
        <taxon>Tenebrionidae</taxon>
        <taxon>Zophobas</taxon>
    </lineage>
</organism>
<dbReference type="EMBL" id="JALNTZ010000001">
    <property type="protein sequence ID" value="KAJ3665716.1"/>
    <property type="molecule type" value="Genomic_DNA"/>
</dbReference>
<comment type="caution">
    <text evidence="8">The sequence shown here is derived from an EMBL/GenBank/DDBJ whole genome shotgun (WGS) entry which is preliminary data.</text>
</comment>
<dbReference type="InterPro" id="IPR009668">
    <property type="entry name" value="RNA_pol-assoc_fac_A49-like"/>
</dbReference>
<evidence type="ECO:0000256" key="2">
    <source>
        <dbReference type="ARBA" id="ARBA00009430"/>
    </source>
</evidence>
<comment type="subcellular location">
    <subcellularLocation>
        <location evidence="1">Nucleus</location>
        <location evidence="1">Nucleolus</location>
    </subcellularLocation>
</comment>
<keyword evidence="3" id="KW-0240">DNA-directed RNA polymerase</keyword>
<protein>
    <recommendedName>
        <fullName evidence="10">DNA-directed RNA polymerase I subunit RPA49</fullName>
    </recommendedName>
</protein>
<evidence type="ECO:0000256" key="1">
    <source>
        <dbReference type="ARBA" id="ARBA00004604"/>
    </source>
</evidence>
<dbReference type="Proteomes" id="UP001168821">
    <property type="component" value="Unassembled WGS sequence"/>
</dbReference>
<dbReference type="AlphaFoldDB" id="A0AA38J211"/>
<dbReference type="GO" id="GO:0000428">
    <property type="term" value="C:DNA-directed RNA polymerase complex"/>
    <property type="evidence" value="ECO:0007669"/>
    <property type="project" value="UniProtKB-KW"/>
</dbReference>